<organism evidence="2 3">
    <name type="scientific">Gracilibacillus dipsosauri</name>
    <dbReference type="NCBI Taxonomy" id="178340"/>
    <lineage>
        <taxon>Bacteria</taxon>
        <taxon>Bacillati</taxon>
        <taxon>Bacillota</taxon>
        <taxon>Bacilli</taxon>
        <taxon>Bacillales</taxon>
        <taxon>Bacillaceae</taxon>
        <taxon>Gracilibacillus</taxon>
    </lineage>
</organism>
<accession>A0A317KU10</accession>
<evidence type="ECO:0000313" key="2">
    <source>
        <dbReference type="EMBL" id="PWU66763.1"/>
    </source>
</evidence>
<name>A0A317KU10_9BACI</name>
<feature type="transmembrane region" description="Helical" evidence="1">
    <location>
        <begin position="106"/>
        <end position="127"/>
    </location>
</feature>
<evidence type="ECO:0000256" key="1">
    <source>
        <dbReference type="SAM" id="Phobius"/>
    </source>
</evidence>
<feature type="transmembrane region" description="Helical" evidence="1">
    <location>
        <begin position="133"/>
        <end position="153"/>
    </location>
</feature>
<dbReference type="InterPro" id="IPR021683">
    <property type="entry name" value="DUF3267"/>
</dbReference>
<proteinExistence type="predicted"/>
<dbReference type="EMBL" id="QGTD01000020">
    <property type="protein sequence ID" value="PWU66763.1"/>
    <property type="molecule type" value="Genomic_DNA"/>
</dbReference>
<gene>
    <name evidence="2" type="ORF">DLJ74_17980</name>
</gene>
<dbReference type="OrthoDB" id="2360495at2"/>
<keyword evidence="1" id="KW-0812">Transmembrane</keyword>
<evidence type="ECO:0000313" key="3">
    <source>
        <dbReference type="Proteomes" id="UP000245624"/>
    </source>
</evidence>
<dbReference type="Pfam" id="PF11667">
    <property type="entry name" value="DUF3267"/>
    <property type="match status" value="1"/>
</dbReference>
<feature type="transmembrane region" description="Helical" evidence="1">
    <location>
        <begin position="49"/>
        <end position="68"/>
    </location>
</feature>
<feature type="transmembrane region" description="Helical" evidence="1">
    <location>
        <begin position="20"/>
        <end position="37"/>
    </location>
</feature>
<protein>
    <submittedName>
        <fullName evidence="2">DUF3267 domain-containing protein</fullName>
    </submittedName>
</protein>
<keyword evidence="3" id="KW-1185">Reference proteome</keyword>
<keyword evidence="1" id="KW-0472">Membrane</keyword>
<comment type="caution">
    <text evidence="2">The sequence shown here is derived from an EMBL/GenBank/DDBJ whole genome shotgun (WGS) entry which is preliminary data.</text>
</comment>
<dbReference type="AlphaFoldDB" id="A0A317KU10"/>
<dbReference type="Proteomes" id="UP000245624">
    <property type="component" value="Unassembled WGS sequence"/>
</dbReference>
<dbReference type="RefSeq" id="WP_054788840.1">
    <property type="nucleotide sequence ID" value="NZ_JAJUIE010000018.1"/>
</dbReference>
<reference evidence="2 3" key="1">
    <citation type="submission" date="2018-05" db="EMBL/GenBank/DDBJ databases">
        <title>Genomic analysis of Gracilibacillus dipsosauri DD1 reveals novel features of a salt-tolerant amylase.</title>
        <authorList>
            <person name="Deutch C.E."/>
            <person name="Yang S."/>
        </authorList>
    </citation>
    <scope>NUCLEOTIDE SEQUENCE [LARGE SCALE GENOMIC DNA]</scope>
    <source>
        <strain evidence="2 3">DD1</strain>
    </source>
</reference>
<sequence length="179" mass="20671">MNCWDSINVTKQLGFYRSMILSLLFGFLSFILLYLPFNFIHENTSIREYGLFPLIVGLAILPLLHKFLHIVPLKCANKHLKLKWSLKLKVLPYFEVCSNTKTSKPVLLIGLLAPTIFITIPCVIMGYLSSGYYPYFILFGAINLSLSYVDFVYVNRLWRAPRHCVIANDDRGYDILIQK</sequence>
<keyword evidence="1" id="KW-1133">Transmembrane helix</keyword>